<evidence type="ECO:0000259" key="2">
    <source>
        <dbReference type="Pfam" id="PF21731"/>
    </source>
</evidence>
<evidence type="ECO:0000256" key="1">
    <source>
        <dbReference type="SAM" id="SignalP"/>
    </source>
</evidence>
<protein>
    <recommendedName>
        <fullName evidence="2">Target of Nesh-SH3/FNDC1 C-terminal domain-containing protein</fullName>
    </recommendedName>
</protein>
<reference evidence="3" key="1">
    <citation type="submission" date="2013-05" db="EMBL/GenBank/DDBJ databases">
        <title>Genome assembly of Cystobacter fuscus DSM 2262.</title>
        <authorList>
            <person name="Sharma G."/>
            <person name="Khatri I."/>
            <person name="Kaur C."/>
            <person name="Mayilraj S."/>
            <person name="Subramanian S."/>
        </authorList>
    </citation>
    <scope>NUCLEOTIDE SEQUENCE [LARGE SCALE GENOMIC DNA]</scope>
    <source>
        <strain evidence="3">DSM 2262</strain>
    </source>
</reference>
<evidence type="ECO:0000313" key="4">
    <source>
        <dbReference type="Proteomes" id="UP000011682"/>
    </source>
</evidence>
<dbReference type="Proteomes" id="UP000011682">
    <property type="component" value="Unassembled WGS sequence"/>
</dbReference>
<sequence>MPLMPNRWTLTTAALVTAFALSGCGGVVESPTGGEQLPAEELATESGALTPAGTAGGWFAYQFKIGAGSETACTGARYVRYVSKYSKWVGAVLCGSNTRYKLYMSDSQTGTYYQLADYSGHGQDHCELVNTQFTLPNDDDITSGGCTSCALGNLIDPIGVPVYSRGYFGEAFNLVTAKDWGDLSTDAYECGVPVTEWRTYTFKTHGSVRYCSGARYVRYVPKYNKWVGAELCESTRYKLYMSSSETGTYYEIADYAGHGQDHCELINSKFTLPNEDDITSGGCTSCALGNLIDPIGVPVYSRGYFGEAFNLVTAKDWGDLSTDSYRCGVTIQ</sequence>
<dbReference type="AlphaFoldDB" id="S9Q166"/>
<name>S9Q166_CYSF2</name>
<dbReference type="PANTHER" id="PTHR23197:SF11">
    <property type="entry name" value="RE03558P"/>
    <property type="match status" value="1"/>
</dbReference>
<dbReference type="Pfam" id="PF21731">
    <property type="entry name" value="TARSH_C"/>
    <property type="match status" value="2"/>
</dbReference>
<keyword evidence="4" id="KW-1185">Reference proteome</keyword>
<feature type="chain" id="PRO_5004554980" description="Target of Nesh-SH3/FNDC1 C-terminal domain-containing protein" evidence="1">
    <location>
        <begin position="23"/>
        <end position="332"/>
    </location>
</feature>
<dbReference type="PANTHER" id="PTHR23197">
    <property type="entry name" value="TARSH-RELATED FIBRONECTIN DOMAIN-CONTAINING"/>
    <property type="match status" value="1"/>
</dbReference>
<feature type="domain" description="Target of Nesh-SH3/FNDC1 C-terminal" evidence="2">
    <location>
        <begin position="197"/>
        <end position="332"/>
    </location>
</feature>
<keyword evidence="1" id="KW-0732">Signal</keyword>
<gene>
    <name evidence="3" type="ORF">D187_009743</name>
</gene>
<dbReference type="OrthoDB" id="5496189at2"/>
<dbReference type="EMBL" id="ANAH02000075">
    <property type="protein sequence ID" value="EPX55004.1"/>
    <property type="molecule type" value="Genomic_DNA"/>
</dbReference>
<feature type="signal peptide" evidence="1">
    <location>
        <begin position="1"/>
        <end position="22"/>
    </location>
</feature>
<comment type="caution">
    <text evidence="3">The sequence shown here is derived from an EMBL/GenBank/DDBJ whole genome shotgun (WGS) entry which is preliminary data.</text>
</comment>
<evidence type="ECO:0000313" key="3">
    <source>
        <dbReference type="EMBL" id="EPX55004.1"/>
    </source>
</evidence>
<accession>S9Q166</accession>
<dbReference type="RefSeq" id="WP_020918799.1">
    <property type="nucleotide sequence ID" value="NZ_ANAH02000075.1"/>
</dbReference>
<dbReference type="InterPro" id="IPR049109">
    <property type="entry name" value="TARSH/FNDC1_C"/>
</dbReference>
<dbReference type="PROSITE" id="PS51257">
    <property type="entry name" value="PROKAR_LIPOPROTEIN"/>
    <property type="match status" value="1"/>
</dbReference>
<proteinExistence type="predicted"/>
<feature type="domain" description="Target of Nesh-SH3/FNDC1 C-terminal" evidence="2">
    <location>
        <begin position="58"/>
        <end position="194"/>
    </location>
</feature>
<organism evidence="3 4">
    <name type="scientific">Cystobacter fuscus (strain ATCC 25194 / DSM 2262 / NBRC 100088 / M29)</name>
    <dbReference type="NCBI Taxonomy" id="1242864"/>
    <lineage>
        <taxon>Bacteria</taxon>
        <taxon>Pseudomonadati</taxon>
        <taxon>Myxococcota</taxon>
        <taxon>Myxococcia</taxon>
        <taxon>Myxococcales</taxon>
        <taxon>Cystobacterineae</taxon>
        <taxon>Archangiaceae</taxon>
        <taxon>Cystobacter</taxon>
    </lineage>
</organism>